<dbReference type="CDD" id="cd00586">
    <property type="entry name" value="4HBT"/>
    <property type="match status" value="1"/>
</dbReference>
<protein>
    <submittedName>
        <fullName evidence="1">4-hydroxybenzoyl-CoA thioesterase</fullName>
    </submittedName>
</protein>
<proteinExistence type="predicted"/>
<sequence length="141" mass="16090">MDMPFRTTRMLNFGDCDISGTAYFPSYLNILNGVNEEFWLKLGFPWHEMIWNERWGTPTVHLTCDFSSPSFFGEELTFEMTILKIGRSSVTVHHDISFEGQKRWSSTQVLAASDLDKHCSIPWPEKVRAALLACMPPQAAA</sequence>
<accession>A0A1I1T8V2</accession>
<dbReference type="Pfam" id="PF13279">
    <property type="entry name" value="4HBT_2"/>
    <property type="match status" value="1"/>
</dbReference>
<keyword evidence="2" id="KW-1185">Reference proteome</keyword>
<dbReference type="EMBL" id="FOMW01000001">
    <property type="protein sequence ID" value="SFD53568.1"/>
    <property type="molecule type" value="Genomic_DNA"/>
</dbReference>
<dbReference type="InterPro" id="IPR029069">
    <property type="entry name" value="HotDog_dom_sf"/>
</dbReference>
<dbReference type="AlphaFoldDB" id="A0A1I1T8V2"/>
<dbReference type="SUPFAM" id="SSF54637">
    <property type="entry name" value="Thioesterase/thiol ester dehydrase-isomerase"/>
    <property type="match status" value="1"/>
</dbReference>
<dbReference type="STRING" id="74348.SAMN04488523_101273"/>
<evidence type="ECO:0000313" key="1">
    <source>
        <dbReference type="EMBL" id="SFD53568.1"/>
    </source>
</evidence>
<gene>
    <name evidence="1" type="ORF">SAMN04488523_101273</name>
</gene>
<reference evidence="1 2" key="1">
    <citation type="submission" date="2016-10" db="EMBL/GenBank/DDBJ databases">
        <authorList>
            <person name="de Groot N.N."/>
        </authorList>
    </citation>
    <scope>NUCLEOTIDE SEQUENCE [LARGE SCALE GENOMIC DNA]</scope>
    <source>
        <strain evidence="1 2">DSM 11443</strain>
    </source>
</reference>
<dbReference type="RefSeq" id="WP_177209384.1">
    <property type="nucleotide sequence ID" value="NZ_FOMW01000001.1"/>
</dbReference>
<dbReference type="Proteomes" id="UP000198977">
    <property type="component" value="Unassembled WGS sequence"/>
</dbReference>
<evidence type="ECO:0000313" key="2">
    <source>
        <dbReference type="Proteomes" id="UP000198977"/>
    </source>
</evidence>
<organism evidence="1 2">
    <name type="scientific">Sulfitobacter brevis</name>
    <dbReference type="NCBI Taxonomy" id="74348"/>
    <lineage>
        <taxon>Bacteria</taxon>
        <taxon>Pseudomonadati</taxon>
        <taxon>Pseudomonadota</taxon>
        <taxon>Alphaproteobacteria</taxon>
        <taxon>Rhodobacterales</taxon>
        <taxon>Roseobacteraceae</taxon>
        <taxon>Sulfitobacter</taxon>
    </lineage>
</organism>
<dbReference type="Gene3D" id="3.10.129.10">
    <property type="entry name" value="Hotdog Thioesterase"/>
    <property type="match status" value="1"/>
</dbReference>
<name>A0A1I1T8V2_9RHOB</name>